<keyword evidence="1" id="KW-0285">Flavoprotein</keyword>
<evidence type="ECO:0000256" key="2">
    <source>
        <dbReference type="ARBA" id="ARBA00022827"/>
    </source>
</evidence>
<dbReference type="Gene3D" id="3.50.50.60">
    <property type="entry name" value="FAD/NAD(P)-binding domain"/>
    <property type="match status" value="1"/>
</dbReference>
<evidence type="ECO:0000256" key="3">
    <source>
        <dbReference type="ARBA" id="ARBA00023002"/>
    </source>
</evidence>
<dbReference type="Proteomes" id="UP000310421">
    <property type="component" value="Unassembled WGS sequence"/>
</dbReference>
<dbReference type="InterPro" id="IPR036188">
    <property type="entry name" value="FAD/NAD-bd_sf"/>
</dbReference>
<dbReference type="Gene3D" id="3.30.70.2450">
    <property type="match status" value="1"/>
</dbReference>
<feature type="transmembrane region" description="Helical" evidence="5">
    <location>
        <begin position="7"/>
        <end position="26"/>
    </location>
</feature>
<evidence type="ECO:0000259" key="6">
    <source>
        <dbReference type="Pfam" id="PF01494"/>
    </source>
</evidence>
<reference evidence="7 8" key="1">
    <citation type="submission" date="2018-10" db="EMBL/GenBank/DDBJ databases">
        <title>Fifty Aureobasidium pullulans genomes reveal a recombining polyextremotolerant generalist.</title>
        <authorList>
            <person name="Gostincar C."/>
            <person name="Turk M."/>
            <person name="Zajc J."/>
            <person name="Gunde-Cimerman N."/>
        </authorList>
    </citation>
    <scope>NUCLEOTIDE SEQUENCE [LARGE SCALE GENOMIC DNA]</scope>
    <source>
        <strain evidence="7 8">EXF-10751</strain>
    </source>
</reference>
<dbReference type="GO" id="GO:0008688">
    <property type="term" value="F:3-(3-hydroxyphenyl)propionate hydroxylase activity"/>
    <property type="evidence" value="ECO:0007669"/>
    <property type="project" value="TreeGrafter"/>
</dbReference>
<dbReference type="InterPro" id="IPR050631">
    <property type="entry name" value="PheA/TfdB_FAD_monoxygenase"/>
</dbReference>
<dbReference type="Pfam" id="PF01494">
    <property type="entry name" value="FAD_binding_3"/>
    <property type="match status" value="1"/>
</dbReference>
<sequence>MATSHEPFVVVVGAGPSGLLLALLLARRGVPVQLIDLANEEDDQPRATHYGPPAVYELERAGVLDDVRAEGFLPSGVAWRAFDLSVIAELDATVLEDYPHRMVCLPLNRLSKILVKHLENSTSATIHWQHKVLSLGQDDDSAWVQVDTPAGLKTISAPYIVGCDGANSQIRRSLFGQWEFPGTTWKEQVVATNIYYDFYKYGLGDANFIVDRENWYMASRITNDGLWRVTYGDVPGHTTEELRARLPEKFRTMLPGNPGPDDYKLANFSPYKVHQRLAKKMRVGRFCLAADAAHLCNPFGGLGLTGGMVDVGGLYDCLAGIFEGKADDSILDKYDEVRRTKYSEIINPVSTENFKRVFDQTANEARERDDFLILCKTLADDPQKSKEFQMGANAIQHDFTQYYNEAETLKEGRSPNGPVKGTAASRMVTAMGVTD</sequence>
<dbReference type="PRINTS" id="PR00420">
    <property type="entry name" value="RNGMNOXGNASE"/>
</dbReference>
<evidence type="ECO:0000313" key="7">
    <source>
        <dbReference type="EMBL" id="THW55470.1"/>
    </source>
</evidence>
<evidence type="ECO:0000313" key="8">
    <source>
        <dbReference type="Proteomes" id="UP000310421"/>
    </source>
</evidence>
<keyword evidence="5" id="KW-0812">Transmembrane</keyword>
<dbReference type="PANTHER" id="PTHR43476">
    <property type="entry name" value="3-(3-HYDROXY-PHENYL)PROPIONATE/3-HYDROXYCINNAMIC ACID HYDROXYLASE"/>
    <property type="match status" value="1"/>
</dbReference>
<evidence type="ECO:0000256" key="5">
    <source>
        <dbReference type="SAM" id="Phobius"/>
    </source>
</evidence>
<keyword evidence="2" id="KW-0274">FAD</keyword>
<evidence type="ECO:0000256" key="4">
    <source>
        <dbReference type="SAM" id="MobiDB-lite"/>
    </source>
</evidence>
<dbReference type="SUPFAM" id="SSF51905">
    <property type="entry name" value="FAD/NAD(P)-binding domain"/>
    <property type="match status" value="1"/>
</dbReference>
<keyword evidence="5" id="KW-0472">Membrane</keyword>
<organism evidence="7 8">
    <name type="scientific">Aureobasidium pullulans</name>
    <name type="common">Black yeast</name>
    <name type="synonym">Pullularia pullulans</name>
    <dbReference type="NCBI Taxonomy" id="5580"/>
    <lineage>
        <taxon>Eukaryota</taxon>
        <taxon>Fungi</taxon>
        <taxon>Dikarya</taxon>
        <taxon>Ascomycota</taxon>
        <taxon>Pezizomycotina</taxon>
        <taxon>Dothideomycetes</taxon>
        <taxon>Dothideomycetidae</taxon>
        <taxon>Dothideales</taxon>
        <taxon>Saccotheciaceae</taxon>
        <taxon>Aureobasidium</taxon>
    </lineage>
</organism>
<feature type="region of interest" description="Disordered" evidence="4">
    <location>
        <begin position="410"/>
        <end position="435"/>
    </location>
</feature>
<evidence type="ECO:0000256" key="1">
    <source>
        <dbReference type="ARBA" id="ARBA00022630"/>
    </source>
</evidence>
<dbReference type="InterPro" id="IPR002938">
    <property type="entry name" value="FAD-bd"/>
</dbReference>
<dbReference type="GO" id="GO:0019622">
    <property type="term" value="P:3-(3-hydroxy)phenylpropionate catabolic process"/>
    <property type="evidence" value="ECO:0007669"/>
    <property type="project" value="TreeGrafter"/>
</dbReference>
<feature type="domain" description="FAD-binding" evidence="6">
    <location>
        <begin position="9"/>
        <end position="340"/>
    </location>
</feature>
<name>A0A4S8YW99_AURPU</name>
<comment type="caution">
    <text evidence="7">The sequence shown here is derived from an EMBL/GenBank/DDBJ whole genome shotgun (WGS) entry which is preliminary data.</text>
</comment>
<gene>
    <name evidence="7" type="ORF">D6D20_09457</name>
</gene>
<keyword evidence="3" id="KW-0560">Oxidoreductase</keyword>
<proteinExistence type="predicted"/>
<keyword evidence="5" id="KW-1133">Transmembrane helix</keyword>
<dbReference type="PANTHER" id="PTHR43476:SF3">
    <property type="entry name" value="FAD-BINDING MONOOXYGENASE"/>
    <property type="match status" value="1"/>
</dbReference>
<accession>A0A4S8YW99</accession>
<dbReference type="GO" id="GO:0071949">
    <property type="term" value="F:FAD binding"/>
    <property type="evidence" value="ECO:0007669"/>
    <property type="project" value="InterPro"/>
</dbReference>
<dbReference type="AlphaFoldDB" id="A0A4S8YW99"/>
<dbReference type="EMBL" id="QZAN01000189">
    <property type="protein sequence ID" value="THW55470.1"/>
    <property type="molecule type" value="Genomic_DNA"/>
</dbReference>
<protein>
    <submittedName>
        <fullName evidence="7">FAD binding domain-containing protein</fullName>
    </submittedName>
</protein>